<keyword evidence="1" id="KW-0001">2Fe-2S</keyword>
<dbReference type="GO" id="GO:0051537">
    <property type="term" value="F:2 iron, 2 sulfur cluster binding"/>
    <property type="evidence" value="ECO:0007669"/>
    <property type="project" value="UniProtKB-KW"/>
</dbReference>
<dbReference type="FunFam" id="3.40.30.10:FF:000005">
    <property type="entry name" value="Glutaredoxin 5"/>
    <property type="match status" value="1"/>
</dbReference>
<reference evidence="10" key="1">
    <citation type="submission" date="2022-11" db="UniProtKB">
        <authorList>
            <consortium name="WormBaseParasite"/>
        </authorList>
    </citation>
    <scope>IDENTIFICATION</scope>
</reference>
<dbReference type="Proteomes" id="UP000887574">
    <property type="component" value="Unplaced"/>
</dbReference>
<evidence type="ECO:0000259" key="8">
    <source>
        <dbReference type="Pfam" id="PF00462"/>
    </source>
</evidence>
<dbReference type="NCBIfam" id="TIGR00365">
    <property type="entry name" value="Grx4 family monothiol glutaredoxin"/>
    <property type="match status" value="1"/>
</dbReference>
<keyword evidence="4" id="KW-0411">Iron-sulfur</keyword>
<name>A0A915D786_9BILA</name>
<dbReference type="Pfam" id="PF00462">
    <property type="entry name" value="Glutaredoxin"/>
    <property type="match status" value="1"/>
</dbReference>
<dbReference type="InterPro" id="IPR002109">
    <property type="entry name" value="Glutaredoxin"/>
</dbReference>
<dbReference type="GO" id="GO:0005759">
    <property type="term" value="C:mitochondrial matrix"/>
    <property type="evidence" value="ECO:0007669"/>
    <property type="project" value="TreeGrafter"/>
</dbReference>
<dbReference type="CDD" id="cd03028">
    <property type="entry name" value="GRX_PICOT_like"/>
    <property type="match status" value="1"/>
</dbReference>
<keyword evidence="3" id="KW-0408">Iron</keyword>
<evidence type="ECO:0000256" key="2">
    <source>
        <dbReference type="ARBA" id="ARBA00022723"/>
    </source>
</evidence>
<evidence type="ECO:0000256" key="1">
    <source>
        <dbReference type="ARBA" id="ARBA00022714"/>
    </source>
</evidence>
<evidence type="ECO:0000256" key="7">
    <source>
        <dbReference type="ARBA" id="ARBA00076083"/>
    </source>
</evidence>
<evidence type="ECO:0000313" key="10">
    <source>
        <dbReference type="WBParaSite" id="jg16215"/>
    </source>
</evidence>
<dbReference type="InterPro" id="IPR004480">
    <property type="entry name" value="Monothiol_GRX-rel"/>
</dbReference>
<proteinExistence type="predicted"/>
<dbReference type="PROSITE" id="PS51354">
    <property type="entry name" value="GLUTAREDOXIN_2"/>
    <property type="match status" value="1"/>
</dbReference>
<evidence type="ECO:0000256" key="4">
    <source>
        <dbReference type="ARBA" id="ARBA00023014"/>
    </source>
</evidence>
<protein>
    <recommendedName>
        <fullName evidence="6">Glutaredoxin-related protein 5, mitochondrial</fullName>
    </recommendedName>
    <alternativeName>
        <fullName evidence="7">Monothiol glutaredoxin-5</fullName>
    </alternativeName>
</protein>
<evidence type="ECO:0000256" key="6">
    <source>
        <dbReference type="ARBA" id="ARBA00067456"/>
    </source>
</evidence>
<keyword evidence="2" id="KW-0479">Metal-binding</keyword>
<evidence type="ECO:0000256" key="3">
    <source>
        <dbReference type="ARBA" id="ARBA00023004"/>
    </source>
</evidence>
<dbReference type="PANTHER" id="PTHR10293:SF16">
    <property type="entry name" value="GLUTAREDOXIN-RELATED PROTEIN 5, MITOCHONDRIAL"/>
    <property type="match status" value="1"/>
</dbReference>
<feature type="domain" description="Glutaredoxin" evidence="8">
    <location>
        <begin position="67"/>
        <end position="131"/>
    </location>
</feature>
<sequence>MFLKNSASLFLRSVCSKNVTGLSNASSASRLFSCAAMRASSDVNDSSSNHITKDRIDGYVHDKNNQVVVFMKGTKHEPMCGFSRNVKLILDFHQVNFKDYNVLEDEDLRQGVKEYSDWPTIPQVYVKGEFVGGSDVLAKMHSDGEITAFFDEKGIPSKFSDVMPPPKKGE</sequence>
<dbReference type="Gene3D" id="3.40.30.10">
    <property type="entry name" value="Glutaredoxin"/>
    <property type="match status" value="1"/>
</dbReference>
<dbReference type="PANTHER" id="PTHR10293">
    <property type="entry name" value="GLUTAREDOXIN FAMILY MEMBER"/>
    <property type="match status" value="1"/>
</dbReference>
<accession>A0A915D786</accession>
<dbReference type="AlphaFoldDB" id="A0A915D786"/>
<evidence type="ECO:0000256" key="5">
    <source>
        <dbReference type="ARBA" id="ARBA00023284"/>
    </source>
</evidence>
<dbReference type="GO" id="GO:0046872">
    <property type="term" value="F:metal ion binding"/>
    <property type="evidence" value="ECO:0007669"/>
    <property type="project" value="UniProtKB-KW"/>
</dbReference>
<dbReference type="InterPro" id="IPR036249">
    <property type="entry name" value="Thioredoxin-like_sf"/>
</dbReference>
<dbReference type="InterPro" id="IPR033658">
    <property type="entry name" value="GRX_PICOT-like"/>
</dbReference>
<keyword evidence="9" id="KW-1185">Reference proteome</keyword>
<evidence type="ECO:0000313" key="9">
    <source>
        <dbReference type="Proteomes" id="UP000887574"/>
    </source>
</evidence>
<dbReference type="WBParaSite" id="jg16215">
    <property type="protein sequence ID" value="jg16215"/>
    <property type="gene ID" value="jg16215"/>
</dbReference>
<organism evidence="9 10">
    <name type="scientific">Ditylenchus dipsaci</name>
    <dbReference type="NCBI Taxonomy" id="166011"/>
    <lineage>
        <taxon>Eukaryota</taxon>
        <taxon>Metazoa</taxon>
        <taxon>Ecdysozoa</taxon>
        <taxon>Nematoda</taxon>
        <taxon>Chromadorea</taxon>
        <taxon>Rhabditida</taxon>
        <taxon>Tylenchina</taxon>
        <taxon>Tylenchomorpha</taxon>
        <taxon>Sphaerularioidea</taxon>
        <taxon>Anguinidae</taxon>
        <taxon>Anguininae</taxon>
        <taxon>Ditylenchus</taxon>
    </lineage>
</organism>
<dbReference type="SUPFAM" id="SSF52833">
    <property type="entry name" value="Thioredoxin-like"/>
    <property type="match status" value="1"/>
</dbReference>
<keyword evidence="5" id="KW-0676">Redox-active center</keyword>